<dbReference type="EMBL" id="BPLQ01011454">
    <property type="protein sequence ID" value="GIY58059.1"/>
    <property type="molecule type" value="Genomic_DNA"/>
</dbReference>
<accession>A0AAV4UJV9</accession>
<dbReference type="Proteomes" id="UP001054837">
    <property type="component" value="Unassembled WGS sequence"/>
</dbReference>
<keyword evidence="1" id="KW-0812">Transmembrane</keyword>
<keyword evidence="1" id="KW-0472">Membrane</keyword>
<sequence length="99" mass="11192">MPSKTGILTYCYSYTRAAVVQQKQRCRGTPKGDCWPVPTVGNQDSKYGPPVNQILPICLPDSKKEYSTPQIYHVYMHHIPGGFISSIVIFLHTSFFINK</sequence>
<gene>
    <name evidence="2" type="ORF">CDAR_74241</name>
</gene>
<organism evidence="2 3">
    <name type="scientific">Caerostris darwini</name>
    <dbReference type="NCBI Taxonomy" id="1538125"/>
    <lineage>
        <taxon>Eukaryota</taxon>
        <taxon>Metazoa</taxon>
        <taxon>Ecdysozoa</taxon>
        <taxon>Arthropoda</taxon>
        <taxon>Chelicerata</taxon>
        <taxon>Arachnida</taxon>
        <taxon>Araneae</taxon>
        <taxon>Araneomorphae</taxon>
        <taxon>Entelegynae</taxon>
        <taxon>Araneoidea</taxon>
        <taxon>Araneidae</taxon>
        <taxon>Caerostris</taxon>
    </lineage>
</organism>
<protein>
    <submittedName>
        <fullName evidence="2">Uncharacterized protein</fullName>
    </submittedName>
</protein>
<comment type="caution">
    <text evidence="2">The sequence shown here is derived from an EMBL/GenBank/DDBJ whole genome shotgun (WGS) entry which is preliminary data.</text>
</comment>
<proteinExistence type="predicted"/>
<keyword evidence="1" id="KW-1133">Transmembrane helix</keyword>
<feature type="transmembrane region" description="Helical" evidence="1">
    <location>
        <begin position="75"/>
        <end position="97"/>
    </location>
</feature>
<reference evidence="2 3" key="1">
    <citation type="submission" date="2021-06" db="EMBL/GenBank/DDBJ databases">
        <title>Caerostris darwini draft genome.</title>
        <authorList>
            <person name="Kono N."/>
            <person name="Arakawa K."/>
        </authorList>
    </citation>
    <scope>NUCLEOTIDE SEQUENCE [LARGE SCALE GENOMIC DNA]</scope>
</reference>
<dbReference type="AlphaFoldDB" id="A0AAV4UJV9"/>
<name>A0AAV4UJV9_9ARAC</name>
<keyword evidence="3" id="KW-1185">Reference proteome</keyword>
<evidence type="ECO:0000313" key="2">
    <source>
        <dbReference type="EMBL" id="GIY58059.1"/>
    </source>
</evidence>
<evidence type="ECO:0000313" key="3">
    <source>
        <dbReference type="Proteomes" id="UP001054837"/>
    </source>
</evidence>
<evidence type="ECO:0000256" key="1">
    <source>
        <dbReference type="SAM" id="Phobius"/>
    </source>
</evidence>